<evidence type="ECO:0000313" key="7">
    <source>
        <dbReference type="Proteomes" id="UP000034883"/>
    </source>
</evidence>
<dbReference type="GO" id="GO:0016020">
    <property type="term" value="C:membrane"/>
    <property type="evidence" value="ECO:0007669"/>
    <property type="project" value="InterPro"/>
</dbReference>
<evidence type="ECO:0000313" key="6">
    <source>
        <dbReference type="EMBL" id="AKF08835.1"/>
    </source>
</evidence>
<dbReference type="SUPFAM" id="SSF53955">
    <property type="entry name" value="Lysozyme-like"/>
    <property type="match status" value="1"/>
</dbReference>
<dbReference type="OrthoDB" id="9781970at2"/>
<dbReference type="Gene3D" id="1.25.40.10">
    <property type="entry name" value="Tetratricopeptide repeat domain"/>
    <property type="match status" value="2"/>
</dbReference>
<dbReference type="InterPro" id="IPR000189">
    <property type="entry name" value="Transglyc_AS"/>
</dbReference>
<dbReference type="RefSeq" id="WP_053235937.1">
    <property type="nucleotide sequence ID" value="NZ_CP011125.1"/>
</dbReference>
<dbReference type="PANTHER" id="PTHR37423">
    <property type="entry name" value="SOLUBLE LYTIC MUREIN TRANSGLYCOSYLASE-RELATED"/>
    <property type="match status" value="1"/>
</dbReference>
<dbReference type="Proteomes" id="UP000034883">
    <property type="component" value="Chromosome"/>
</dbReference>
<evidence type="ECO:0000256" key="3">
    <source>
        <dbReference type="SAM" id="MobiDB-lite"/>
    </source>
</evidence>
<dbReference type="PROSITE" id="PS00922">
    <property type="entry name" value="TRANSGLYCOSYLASE"/>
    <property type="match status" value="1"/>
</dbReference>
<feature type="region of interest" description="Disordered" evidence="3">
    <location>
        <begin position="24"/>
        <end position="48"/>
    </location>
</feature>
<accession>A0A0F6YKF9</accession>
<dbReference type="STRING" id="927083.DB32_005984"/>
<dbReference type="Gene3D" id="1.10.530.10">
    <property type="match status" value="1"/>
</dbReference>
<dbReference type="KEGG" id="samy:DB32_005984"/>
<dbReference type="InterPro" id="IPR008939">
    <property type="entry name" value="Lytic_TGlycosylase_superhlx_U"/>
</dbReference>
<keyword evidence="7" id="KW-1185">Reference proteome</keyword>
<dbReference type="GO" id="GO:0000270">
    <property type="term" value="P:peptidoglycan metabolic process"/>
    <property type="evidence" value="ECO:0007669"/>
    <property type="project" value="InterPro"/>
</dbReference>
<dbReference type="GO" id="GO:0004553">
    <property type="term" value="F:hydrolase activity, hydrolyzing O-glycosyl compounds"/>
    <property type="evidence" value="ECO:0007669"/>
    <property type="project" value="InterPro"/>
</dbReference>
<proteinExistence type="inferred from homology"/>
<feature type="chain" id="PRO_5002512992" evidence="4">
    <location>
        <begin position="33"/>
        <end position="777"/>
    </location>
</feature>
<dbReference type="SUPFAM" id="SSF48435">
    <property type="entry name" value="Bacterial muramidases"/>
    <property type="match status" value="1"/>
</dbReference>
<organism evidence="6 7">
    <name type="scientific">Sandaracinus amylolyticus</name>
    <dbReference type="NCBI Taxonomy" id="927083"/>
    <lineage>
        <taxon>Bacteria</taxon>
        <taxon>Pseudomonadati</taxon>
        <taxon>Myxococcota</taxon>
        <taxon>Polyangia</taxon>
        <taxon>Polyangiales</taxon>
        <taxon>Sandaracinaceae</taxon>
        <taxon>Sandaracinus</taxon>
    </lineage>
</organism>
<evidence type="ECO:0000256" key="4">
    <source>
        <dbReference type="SAM" id="SignalP"/>
    </source>
</evidence>
<dbReference type="CDD" id="cd13401">
    <property type="entry name" value="Slt70-like"/>
    <property type="match status" value="1"/>
</dbReference>
<keyword evidence="2 4" id="KW-0732">Signal</keyword>
<comment type="similarity">
    <text evidence="1">Belongs to the transglycosylase Slt family.</text>
</comment>
<dbReference type="InterPro" id="IPR011990">
    <property type="entry name" value="TPR-like_helical_dom_sf"/>
</dbReference>
<evidence type="ECO:0000256" key="1">
    <source>
        <dbReference type="ARBA" id="ARBA00007734"/>
    </source>
</evidence>
<gene>
    <name evidence="6" type="ORF">DB32_005984</name>
</gene>
<sequence length="777" mass="84321">MVGAASRRTLLGALAALCVTCHSQVSPTPSHADPEPAPPESAPSGFDADVARVDPTCALGTARARLDANDAVEARRIALAASAREGEPDRDALVWIAARGAERAGEVPRAIEAWSSIDAATPLGGWARLAAARAALETDPATAATLLAPLGDLDFPARDEARALEALARARAGAEDGDARLRAAIPNARNATRVELERALADLLASRDDVAARVEALSLLRGIDARGPSTRAGREALERANEVLASLPAERRRSLASPSIEQQIARADALAAAMDHQGAEDAYAALVPRLRDDRARRCDVRLAQGRSMYRRRARREASTLLVTVADECREHEDVRAWARYYAAKSYSALQAYPEAIAQYDVLAEELPGHRLADDALINAARLSEERADPDGMRARLTRVVSEFVGGDMRGEARFLLAWNARREGRLADALAQLDAALAEGPGAHEASGEGAEDVRGRAAYWRGRVLEQLDRASDAAAQYEALARALPLAYYAQHAVARLATIDAARARAVMPATSRSLPPLRFARRAELDRPAFARAVALLRAGEITWAERELEHAGLLAADATPDALWLAAALLDRAGAHSKAMELARRRLRAPLMASMPEGRALALWRIAYPRAYHPLIDDAAQNEGVPASFVRAIAREESSFRPEAVSVAHAYGLMQIIRPTAQRVARPLGLPSDPGALRTPEVNVRIGARYVSGLRRRYDPQHALVPAAYNAGEGAVDRWLRERGDRALDEFIEEIPYDETRRYSRRVLQTWGIYSWLDEGQLPSWPTTLPAR</sequence>
<protein>
    <submittedName>
        <fullName evidence="6">Soluble lytic murein transglycosylase</fullName>
    </submittedName>
</protein>
<dbReference type="EMBL" id="CP011125">
    <property type="protein sequence ID" value="AKF08835.1"/>
    <property type="molecule type" value="Genomic_DNA"/>
</dbReference>
<reference evidence="6 7" key="1">
    <citation type="submission" date="2015-03" db="EMBL/GenBank/DDBJ databases">
        <title>Genome assembly of Sandaracinus amylolyticus DSM 53668.</title>
        <authorList>
            <person name="Sharma G."/>
            <person name="Subramanian S."/>
        </authorList>
    </citation>
    <scope>NUCLEOTIDE SEQUENCE [LARGE SCALE GENOMIC DNA]</scope>
    <source>
        <strain evidence="6 7">DSM 53668</strain>
    </source>
</reference>
<evidence type="ECO:0000256" key="2">
    <source>
        <dbReference type="ARBA" id="ARBA00022729"/>
    </source>
</evidence>
<feature type="domain" description="Transglycosylase SLT" evidence="5">
    <location>
        <begin position="620"/>
        <end position="735"/>
    </location>
</feature>
<dbReference type="GO" id="GO:0008933">
    <property type="term" value="F:peptidoglycan lytic transglycosylase activity"/>
    <property type="evidence" value="ECO:0007669"/>
    <property type="project" value="InterPro"/>
</dbReference>
<dbReference type="PANTHER" id="PTHR37423:SF2">
    <property type="entry name" value="MEMBRANE-BOUND LYTIC MUREIN TRANSGLYCOSYLASE C"/>
    <property type="match status" value="1"/>
</dbReference>
<feature type="signal peptide" evidence="4">
    <location>
        <begin position="1"/>
        <end position="32"/>
    </location>
</feature>
<dbReference type="InterPro" id="IPR023346">
    <property type="entry name" value="Lysozyme-like_dom_sf"/>
</dbReference>
<dbReference type="Pfam" id="PF01464">
    <property type="entry name" value="SLT"/>
    <property type="match status" value="1"/>
</dbReference>
<dbReference type="AlphaFoldDB" id="A0A0F6YKF9"/>
<evidence type="ECO:0000259" key="5">
    <source>
        <dbReference type="Pfam" id="PF01464"/>
    </source>
</evidence>
<dbReference type="InterPro" id="IPR008258">
    <property type="entry name" value="Transglycosylase_SLT_dom_1"/>
</dbReference>
<dbReference type="GO" id="GO:0042597">
    <property type="term" value="C:periplasmic space"/>
    <property type="evidence" value="ECO:0007669"/>
    <property type="project" value="InterPro"/>
</dbReference>
<name>A0A0F6YKF9_9BACT</name>